<evidence type="ECO:0000313" key="2">
    <source>
        <dbReference type="Proteomes" id="UP000054166"/>
    </source>
</evidence>
<organism evidence="1 2">
    <name type="scientific">Piloderma croceum (strain F 1598)</name>
    <dbReference type="NCBI Taxonomy" id="765440"/>
    <lineage>
        <taxon>Eukaryota</taxon>
        <taxon>Fungi</taxon>
        <taxon>Dikarya</taxon>
        <taxon>Basidiomycota</taxon>
        <taxon>Agaricomycotina</taxon>
        <taxon>Agaricomycetes</taxon>
        <taxon>Agaricomycetidae</taxon>
        <taxon>Atheliales</taxon>
        <taxon>Atheliaceae</taxon>
        <taxon>Piloderma</taxon>
    </lineage>
</organism>
<dbReference type="InParanoid" id="A0A0C3FH66"/>
<accession>A0A0C3FH66</accession>
<keyword evidence="2" id="KW-1185">Reference proteome</keyword>
<evidence type="ECO:0000313" key="1">
    <source>
        <dbReference type="EMBL" id="KIM83700.1"/>
    </source>
</evidence>
<dbReference type="EMBL" id="KN832990">
    <property type="protein sequence ID" value="KIM83700.1"/>
    <property type="molecule type" value="Genomic_DNA"/>
</dbReference>
<sequence>MEATFKPGNGPPFAECTTMRSGLNFPQNSTKLFRRLLEKKKRKTRRAEDARQDYYFACYFADDRTGIVRRLGICGSGCLDSGATDSYCILLVIASGRTVDGGGASVANLATSEPNLRLSTGNRTINTRISTTFMATRSSI</sequence>
<protein>
    <submittedName>
        <fullName evidence="1">Uncharacterized protein</fullName>
    </submittedName>
</protein>
<reference evidence="1 2" key="1">
    <citation type="submission" date="2014-04" db="EMBL/GenBank/DDBJ databases">
        <authorList>
            <consortium name="DOE Joint Genome Institute"/>
            <person name="Kuo A."/>
            <person name="Tarkka M."/>
            <person name="Buscot F."/>
            <person name="Kohler A."/>
            <person name="Nagy L.G."/>
            <person name="Floudas D."/>
            <person name="Copeland A."/>
            <person name="Barry K.W."/>
            <person name="Cichocki N."/>
            <person name="Veneault-Fourrey C."/>
            <person name="LaButti K."/>
            <person name="Lindquist E.A."/>
            <person name="Lipzen A."/>
            <person name="Lundell T."/>
            <person name="Morin E."/>
            <person name="Murat C."/>
            <person name="Sun H."/>
            <person name="Tunlid A."/>
            <person name="Henrissat B."/>
            <person name="Grigoriev I.V."/>
            <person name="Hibbett D.S."/>
            <person name="Martin F."/>
            <person name="Nordberg H.P."/>
            <person name="Cantor M.N."/>
            <person name="Hua S.X."/>
        </authorList>
    </citation>
    <scope>NUCLEOTIDE SEQUENCE [LARGE SCALE GENOMIC DNA]</scope>
    <source>
        <strain evidence="1 2">F 1598</strain>
    </source>
</reference>
<dbReference type="AlphaFoldDB" id="A0A0C3FH66"/>
<dbReference type="Proteomes" id="UP000054166">
    <property type="component" value="Unassembled WGS sequence"/>
</dbReference>
<reference evidence="2" key="2">
    <citation type="submission" date="2015-01" db="EMBL/GenBank/DDBJ databases">
        <title>Evolutionary Origins and Diversification of the Mycorrhizal Mutualists.</title>
        <authorList>
            <consortium name="DOE Joint Genome Institute"/>
            <consortium name="Mycorrhizal Genomics Consortium"/>
            <person name="Kohler A."/>
            <person name="Kuo A."/>
            <person name="Nagy L.G."/>
            <person name="Floudas D."/>
            <person name="Copeland A."/>
            <person name="Barry K.W."/>
            <person name="Cichocki N."/>
            <person name="Veneault-Fourrey C."/>
            <person name="LaButti K."/>
            <person name="Lindquist E.A."/>
            <person name="Lipzen A."/>
            <person name="Lundell T."/>
            <person name="Morin E."/>
            <person name="Murat C."/>
            <person name="Riley R."/>
            <person name="Ohm R."/>
            <person name="Sun H."/>
            <person name="Tunlid A."/>
            <person name="Henrissat B."/>
            <person name="Grigoriev I.V."/>
            <person name="Hibbett D.S."/>
            <person name="Martin F."/>
        </authorList>
    </citation>
    <scope>NUCLEOTIDE SEQUENCE [LARGE SCALE GENOMIC DNA]</scope>
    <source>
        <strain evidence="2">F 1598</strain>
    </source>
</reference>
<dbReference type="HOGENOM" id="CLU_1835885_0_0_1"/>
<name>A0A0C3FH66_PILCF</name>
<gene>
    <name evidence="1" type="ORF">PILCRDRAFT_433668</name>
</gene>
<proteinExistence type="predicted"/>